<dbReference type="Proteomes" id="UP001056291">
    <property type="component" value="Chromosome"/>
</dbReference>
<reference evidence="2" key="1">
    <citation type="submission" date="2022-06" db="EMBL/GenBank/DDBJ databases">
        <title>Sneathiella actinostolidae sp. nov., isolated from a sea anemonein the Western Pacific Ocean.</title>
        <authorList>
            <person name="Wei M.J."/>
        </authorList>
    </citation>
    <scope>NUCLEOTIDE SEQUENCE</scope>
    <source>
        <strain evidence="2">PHK-P5</strain>
    </source>
</reference>
<dbReference type="EMBL" id="CP098747">
    <property type="protein sequence ID" value="USG59759.1"/>
    <property type="molecule type" value="Genomic_DNA"/>
</dbReference>
<keyword evidence="1" id="KW-0732">Signal</keyword>
<evidence type="ECO:0000313" key="2">
    <source>
        <dbReference type="EMBL" id="USG59759.1"/>
    </source>
</evidence>
<dbReference type="RefSeq" id="WP_251932529.1">
    <property type="nucleotide sequence ID" value="NZ_CP098747.1"/>
</dbReference>
<feature type="signal peptide" evidence="1">
    <location>
        <begin position="1"/>
        <end position="39"/>
    </location>
</feature>
<sequence>MRYLPEMKSLKSLPIMCAYAVIGLGLAAASLGFATSAMAEEGEGPVSVKLVTPLTLTEEVKMNFGKVIPVPDSTIIAITTNGVVRAADFGRDPIVIGSPTAGEIKITGGTVGEQVDITFAAGDNPSNGDGELAIEFFYPWGGTTLTLDSNGVATFNVGMGLRVPAGATGEFTDGTYTVTANYR</sequence>
<evidence type="ECO:0000313" key="3">
    <source>
        <dbReference type="Proteomes" id="UP001056291"/>
    </source>
</evidence>
<name>A0ABY4VYT5_9PROT</name>
<dbReference type="Pfam" id="PF14352">
    <property type="entry name" value="DUF4402"/>
    <property type="match status" value="1"/>
</dbReference>
<accession>A0ABY4VYT5</accession>
<feature type="chain" id="PRO_5045582728" evidence="1">
    <location>
        <begin position="40"/>
        <end position="183"/>
    </location>
</feature>
<organism evidence="2 3">
    <name type="scientific">Sneathiella marina</name>
    <dbReference type="NCBI Taxonomy" id="2950108"/>
    <lineage>
        <taxon>Bacteria</taxon>
        <taxon>Pseudomonadati</taxon>
        <taxon>Pseudomonadota</taxon>
        <taxon>Alphaproteobacteria</taxon>
        <taxon>Sneathiellales</taxon>
        <taxon>Sneathiellaceae</taxon>
        <taxon>Sneathiella</taxon>
    </lineage>
</organism>
<evidence type="ECO:0000256" key="1">
    <source>
        <dbReference type="SAM" id="SignalP"/>
    </source>
</evidence>
<keyword evidence="3" id="KW-1185">Reference proteome</keyword>
<dbReference type="InterPro" id="IPR025514">
    <property type="entry name" value="DUF4402"/>
</dbReference>
<protein>
    <submittedName>
        <fullName evidence="2">DUF4402 domain-containing protein</fullName>
    </submittedName>
</protein>
<gene>
    <name evidence="2" type="ORF">NBZ79_11280</name>
</gene>
<proteinExistence type="predicted"/>